<gene>
    <name evidence="3" type="ORF">FHR23_001742</name>
</gene>
<protein>
    <submittedName>
        <fullName evidence="3">Lytic murein transglycosylase</fullName>
    </submittedName>
</protein>
<evidence type="ECO:0000259" key="2">
    <source>
        <dbReference type="Pfam" id="PF13406"/>
    </source>
</evidence>
<dbReference type="PANTHER" id="PTHR30163">
    <property type="entry name" value="MEMBRANE-BOUND LYTIC MUREIN TRANSGLYCOSYLASE B"/>
    <property type="match status" value="1"/>
</dbReference>
<comment type="caution">
    <text evidence="3">The sequence shown here is derived from an EMBL/GenBank/DDBJ whole genome shotgun (WGS) entry which is preliminary data.</text>
</comment>
<dbReference type="AlphaFoldDB" id="A0A840YZ53"/>
<dbReference type="InterPro" id="IPR043426">
    <property type="entry name" value="MltB-like"/>
</dbReference>
<dbReference type="GO" id="GO:0008933">
    <property type="term" value="F:peptidoglycan lytic transglycosylase activity"/>
    <property type="evidence" value="ECO:0007669"/>
    <property type="project" value="TreeGrafter"/>
</dbReference>
<accession>A0A840YZ53</accession>
<dbReference type="Gene3D" id="1.10.530.10">
    <property type="match status" value="1"/>
</dbReference>
<evidence type="ECO:0000313" key="4">
    <source>
        <dbReference type="Proteomes" id="UP000554342"/>
    </source>
</evidence>
<dbReference type="PANTHER" id="PTHR30163:SF8">
    <property type="entry name" value="LYTIC MUREIN TRANSGLYCOSYLASE"/>
    <property type="match status" value="1"/>
</dbReference>
<feature type="chain" id="PRO_5032369616" evidence="1">
    <location>
        <begin position="31"/>
        <end position="348"/>
    </location>
</feature>
<keyword evidence="1" id="KW-0732">Signal</keyword>
<organism evidence="3 4">
    <name type="scientific">Stakelama sediminis</name>
    <dbReference type="NCBI Taxonomy" id="463200"/>
    <lineage>
        <taxon>Bacteria</taxon>
        <taxon>Pseudomonadati</taxon>
        <taxon>Pseudomonadota</taxon>
        <taxon>Alphaproteobacteria</taxon>
        <taxon>Sphingomonadales</taxon>
        <taxon>Sphingomonadaceae</taxon>
        <taxon>Stakelama</taxon>
    </lineage>
</organism>
<dbReference type="EMBL" id="JACIJI010000002">
    <property type="protein sequence ID" value="MBB5718819.1"/>
    <property type="molecule type" value="Genomic_DNA"/>
</dbReference>
<feature type="signal peptide" evidence="1">
    <location>
        <begin position="1"/>
        <end position="30"/>
    </location>
</feature>
<evidence type="ECO:0000256" key="1">
    <source>
        <dbReference type="SAM" id="SignalP"/>
    </source>
</evidence>
<dbReference type="SUPFAM" id="SSF53955">
    <property type="entry name" value="Lysozyme-like"/>
    <property type="match status" value="1"/>
</dbReference>
<name>A0A840YZ53_9SPHN</name>
<dbReference type="NCBIfam" id="TIGR02283">
    <property type="entry name" value="MltB_2"/>
    <property type="match status" value="1"/>
</dbReference>
<sequence length="348" mass="38648">MPRIRLTVRPLLRFLIVACAALLCSSPAYAQDEQGFQQYLPGLKAKAEAAGISARTIASVFPDLTMNPRVIELDRDQPGGNPNAPIPPFAPYREKHVDAARIRRGRAAYQEERHFLRHVEKETGVPESIMVSIWGHETNYGGYTGGFDLLRSLATLAYEGRRRPLFEREFIATLKLMDMGFPRDELKGSWAGATGGPQFLPSVYLRLAKDGDGDGRVDIWNDNADVLASIANYLKNAGWRAGQPWGIAVRVPDDFDRAAVESKTVSPRCPRVFARHSAWHTMAEWRRMGLVPESGRWPANNILATLMEPDGPGKTAYLLTGNYDVILDYNCSNFYALSVGLLADAVKN</sequence>
<dbReference type="GO" id="GO:0009253">
    <property type="term" value="P:peptidoglycan catabolic process"/>
    <property type="evidence" value="ECO:0007669"/>
    <property type="project" value="TreeGrafter"/>
</dbReference>
<reference evidence="3 4" key="1">
    <citation type="submission" date="2020-08" db="EMBL/GenBank/DDBJ databases">
        <title>Genomic Encyclopedia of Type Strains, Phase IV (KMG-IV): sequencing the most valuable type-strain genomes for metagenomic binning, comparative biology and taxonomic classification.</title>
        <authorList>
            <person name="Goeker M."/>
        </authorList>
    </citation>
    <scope>NUCLEOTIDE SEQUENCE [LARGE SCALE GENOMIC DNA]</scope>
    <source>
        <strain evidence="3 4">DSM 27203</strain>
    </source>
</reference>
<proteinExistence type="predicted"/>
<dbReference type="RefSeq" id="WP_184002891.1">
    <property type="nucleotide sequence ID" value="NZ_BAABIF010000013.1"/>
</dbReference>
<dbReference type="InterPro" id="IPR011970">
    <property type="entry name" value="MltB_2"/>
</dbReference>
<dbReference type="InterPro" id="IPR023346">
    <property type="entry name" value="Lysozyme-like_dom_sf"/>
</dbReference>
<feature type="domain" description="Transglycosylase SLT" evidence="2">
    <location>
        <begin position="36"/>
        <end position="344"/>
    </location>
</feature>
<keyword evidence="4" id="KW-1185">Reference proteome</keyword>
<evidence type="ECO:0000313" key="3">
    <source>
        <dbReference type="EMBL" id="MBB5718819.1"/>
    </source>
</evidence>
<dbReference type="Gene3D" id="1.10.8.350">
    <property type="entry name" value="Bacterial muramidase"/>
    <property type="match status" value="1"/>
</dbReference>
<dbReference type="InterPro" id="IPR031304">
    <property type="entry name" value="SLT_2"/>
</dbReference>
<dbReference type="Proteomes" id="UP000554342">
    <property type="component" value="Unassembled WGS sequence"/>
</dbReference>
<dbReference type="Pfam" id="PF13406">
    <property type="entry name" value="SLT_2"/>
    <property type="match status" value="1"/>
</dbReference>